<evidence type="ECO:0000313" key="2">
    <source>
        <dbReference type="EMBL" id="TWB67816.1"/>
    </source>
</evidence>
<dbReference type="SUPFAM" id="SSF53756">
    <property type="entry name" value="UDP-Glycosyltransferase/glycogen phosphorylase"/>
    <property type="match status" value="1"/>
</dbReference>
<comment type="caution">
    <text evidence="2">The sequence shown here is derived from an EMBL/GenBank/DDBJ whole genome shotgun (WGS) entry which is preliminary data.</text>
</comment>
<keyword evidence="2" id="KW-0808">Transferase</keyword>
<dbReference type="InterPro" id="IPR001296">
    <property type="entry name" value="Glyco_trans_1"/>
</dbReference>
<dbReference type="AlphaFoldDB" id="A0A560J9U4"/>
<name>A0A560J9U4_9PROT</name>
<evidence type="ECO:0000313" key="3">
    <source>
        <dbReference type="Proteomes" id="UP000320516"/>
    </source>
</evidence>
<accession>A0A560J9U4</accession>
<dbReference type="GO" id="GO:0016757">
    <property type="term" value="F:glycosyltransferase activity"/>
    <property type="evidence" value="ECO:0007669"/>
    <property type="project" value="InterPro"/>
</dbReference>
<dbReference type="Pfam" id="PF00534">
    <property type="entry name" value="Glycos_transf_1"/>
    <property type="match status" value="1"/>
</dbReference>
<dbReference type="EMBL" id="VITV01000013">
    <property type="protein sequence ID" value="TWB67816.1"/>
    <property type="molecule type" value="Genomic_DNA"/>
</dbReference>
<dbReference type="RefSeq" id="WP_145613398.1">
    <property type="nucleotide sequence ID" value="NZ_VITV01000013.1"/>
</dbReference>
<sequence length="738" mass="82665">MRKILFVDHIFHRKTISSQFFLDLLRTRYEVEVLFVDPAEGLPPDFTAPADVQVAVLWQMDYLAPLFLAAGLPTVVVPMYDGSGQMPRTHWGISGEARFISFSFNLHESIRRAGCNSLLVKYFPEIPNEFVSDFSEMRGFLWQRAPQTGIHWRTINHMIGHQLASLHIHDAPDGLFIDQSAHSFIGGVHYPVTVSTWFENKADLLAAMHRCNVFIAPRPSEGIGMAFLEAMARGCCVIAHDLPTHNEYILNWVNGILFNKDNAGPFSISNAAEIGRSARETAVEGRRVWLERDCGRILDFIADAVRPNRTMAHFDRRKLDRLVNSYVRGYEHYVSFLKMHEDTVDDILGNTRQEEPKRISPKVYNRLLEFSAMDDRGAFSAMGLGPLIDDCVWTAAQTAMFNIPLEPSPPGAVLLLMDIMAPANAPHSLQTRLLINEEVVAQIQLSPDYGCIRLRCVIPTAARRGRALQLKIVTDCLVSVPSSTLRTGSTLRGIGIRAMGVFDLDHAPLKDIVELEAQAESVVADPTARRPFVMWCLNKGLQIDSPEAVARFDDGRHRRAMDNAPAINVVESARVQRVETAQRSTHRMDTIWRTRSSRVHPILGDVPYHALMDQILAERSDVASGLDIGSDQGLAAFVAWYYLVGVVEHHLEDYLHPEEVAWLHEDCPSGSEVAGQRLSRVLYCLWAMRSDLQHAFDLSRPEGPGALAAWAEIYGVQEYPHLANFISARHGTAALELA</sequence>
<evidence type="ECO:0000259" key="1">
    <source>
        <dbReference type="Pfam" id="PF00534"/>
    </source>
</evidence>
<dbReference type="Gene3D" id="3.40.50.2000">
    <property type="entry name" value="Glycogen Phosphorylase B"/>
    <property type="match status" value="1"/>
</dbReference>
<reference evidence="2 3" key="1">
    <citation type="submission" date="2019-06" db="EMBL/GenBank/DDBJ databases">
        <title>Genomic Encyclopedia of Type Strains, Phase IV (KMG-V): Genome sequencing to study the core and pangenomes of soil and plant-associated prokaryotes.</title>
        <authorList>
            <person name="Whitman W."/>
        </authorList>
    </citation>
    <scope>NUCLEOTIDE SEQUENCE [LARGE SCALE GENOMIC DNA]</scope>
    <source>
        <strain evidence="2 3">BR 12005</strain>
    </source>
</reference>
<proteinExistence type="predicted"/>
<dbReference type="Proteomes" id="UP000320516">
    <property type="component" value="Unassembled WGS sequence"/>
</dbReference>
<protein>
    <submittedName>
        <fullName evidence="2">Glycosyl transferase family 1</fullName>
    </submittedName>
</protein>
<gene>
    <name evidence="2" type="ORF">FBZ87_11359</name>
</gene>
<feature type="domain" description="Glycosyl transferase family 1" evidence="1">
    <location>
        <begin position="196"/>
        <end position="263"/>
    </location>
</feature>
<organism evidence="2 3">
    <name type="scientific">Nitrospirillum amazonense</name>
    <dbReference type="NCBI Taxonomy" id="28077"/>
    <lineage>
        <taxon>Bacteria</taxon>
        <taxon>Pseudomonadati</taxon>
        <taxon>Pseudomonadota</taxon>
        <taxon>Alphaproteobacteria</taxon>
        <taxon>Rhodospirillales</taxon>
        <taxon>Azospirillaceae</taxon>
        <taxon>Nitrospirillum</taxon>
    </lineage>
</organism>